<dbReference type="InterPro" id="IPR002156">
    <property type="entry name" value="RNaseH_domain"/>
</dbReference>
<dbReference type="PANTHER" id="PTHR47723">
    <property type="entry name" value="OS05G0353850 PROTEIN"/>
    <property type="match status" value="1"/>
</dbReference>
<comment type="caution">
    <text evidence="2">The sequence shown here is derived from an EMBL/GenBank/DDBJ whole genome shotgun (WGS) entry which is preliminary data.</text>
</comment>
<accession>A0ABR2U6U4</accession>
<dbReference type="PANTHER" id="PTHR47723:SF19">
    <property type="entry name" value="POLYNUCLEOTIDYL TRANSFERASE, RIBONUCLEASE H-LIKE SUPERFAMILY PROTEIN"/>
    <property type="match status" value="1"/>
</dbReference>
<proteinExistence type="predicted"/>
<reference evidence="2 3" key="1">
    <citation type="journal article" date="2024" name="G3 (Bethesda)">
        <title>Genome assembly of Hibiscus sabdariffa L. provides insights into metabolisms of medicinal natural products.</title>
        <authorList>
            <person name="Kim T."/>
        </authorList>
    </citation>
    <scope>NUCLEOTIDE SEQUENCE [LARGE SCALE GENOMIC DNA]</scope>
    <source>
        <strain evidence="2">TK-2024</strain>
        <tissue evidence="2">Old leaves</tissue>
    </source>
</reference>
<name>A0ABR2U6U4_9ROSI</name>
<dbReference type="CDD" id="cd06222">
    <property type="entry name" value="RNase_H_like"/>
    <property type="match status" value="1"/>
</dbReference>
<organism evidence="2 3">
    <name type="scientific">Hibiscus sabdariffa</name>
    <name type="common">roselle</name>
    <dbReference type="NCBI Taxonomy" id="183260"/>
    <lineage>
        <taxon>Eukaryota</taxon>
        <taxon>Viridiplantae</taxon>
        <taxon>Streptophyta</taxon>
        <taxon>Embryophyta</taxon>
        <taxon>Tracheophyta</taxon>
        <taxon>Spermatophyta</taxon>
        <taxon>Magnoliopsida</taxon>
        <taxon>eudicotyledons</taxon>
        <taxon>Gunneridae</taxon>
        <taxon>Pentapetalae</taxon>
        <taxon>rosids</taxon>
        <taxon>malvids</taxon>
        <taxon>Malvales</taxon>
        <taxon>Malvaceae</taxon>
        <taxon>Malvoideae</taxon>
        <taxon>Hibiscus</taxon>
    </lineage>
</organism>
<dbReference type="Gene3D" id="3.30.420.10">
    <property type="entry name" value="Ribonuclease H-like superfamily/Ribonuclease H"/>
    <property type="match status" value="1"/>
</dbReference>
<evidence type="ECO:0000313" key="2">
    <source>
        <dbReference type="EMBL" id="KAK9045415.1"/>
    </source>
</evidence>
<dbReference type="InterPro" id="IPR012337">
    <property type="entry name" value="RNaseH-like_sf"/>
</dbReference>
<feature type="domain" description="RNase H type-1" evidence="1">
    <location>
        <begin position="65"/>
        <end position="165"/>
    </location>
</feature>
<keyword evidence="3" id="KW-1185">Reference proteome</keyword>
<evidence type="ECO:0000313" key="3">
    <source>
        <dbReference type="Proteomes" id="UP001396334"/>
    </source>
</evidence>
<dbReference type="InterPro" id="IPR044730">
    <property type="entry name" value="RNase_H-like_dom_plant"/>
</dbReference>
<dbReference type="Pfam" id="PF13456">
    <property type="entry name" value="RVT_3"/>
    <property type="match status" value="1"/>
</dbReference>
<protein>
    <recommendedName>
        <fullName evidence="1">RNase H type-1 domain-containing protein</fullName>
    </recommendedName>
</protein>
<dbReference type="InterPro" id="IPR053151">
    <property type="entry name" value="RNase_H-like"/>
</dbReference>
<dbReference type="Proteomes" id="UP001396334">
    <property type="component" value="Unassembled WGS sequence"/>
</dbReference>
<dbReference type="SUPFAM" id="SSF53098">
    <property type="entry name" value="Ribonuclease H-like"/>
    <property type="match status" value="1"/>
</dbReference>
<dbReference type="EMBL" id="JBBPBN010000002">
    <property type="protein sequence ID" value="KAK9045415.1"/>
    <property type="molecule type" value="Genomic_DNA"/>
</dbReference>
<sequence length="167" mass="18534">MVDGDGSWRWGQLDGLLSPLILARIADSSHEDRIWKRDLEQGRGRVHVASNQAWVAPSVGWWKVNTDGSHIPVCGLAACGGVIKDCCDMWIRGFSKSIGRCTILEAELWGIHIGLEMAWSLGCRKLIVESDSKDAIRIVQQIHGCCGVNSLVLHIRKALQRPWKVVV</sequence>
<evidence type="ECO:0000259" key="1">
    <source>
        <dbReference type="Pfam" id="PF13456"/>
    </source>
</evidence>
<dbReference type="InterPro" id="IPR036397">
    <property type="entry name" value="RNaseH_sf"/>
</dbReference>
<gene>
    <name evidence="2" type="ORF">V6N11_059295</name>
</gene>